<accession>A0AAV9V651</accession>
<protein>
    <recommendedName>
        <fullName evidence="2">BRCT domain-containing protein</fullName>
    </recommendedName>
</protein>
<evidence type="ECO:0000313" key="3">
    <source>
        <dbReference type="EMBL" id="KAK6355079.1"/>
    </source>
</evidence>
<proteinExistence type="predicted"/>
<name>A0AAV9V651_9PEZI</name>
<dbReference type="InterPro" id="IPR001357">
    <property type="entry name" value="BRCT_dom"/>
</dbReference>
<feature type="region of interest" description="Disordered" evidence="1">
    <location>
        <begin position="181"/>
        <end position="219"/>
    </location>
</feature>
<dbReference type="AlphaFoldDB" id="A0AAV9V651"/>
<sequence>MPPPTSLKGATLKRKLIEIASTRSDRPTDVYVSSATGHQIREDGGSGTTGWRDDRNRKLKAQFANTGSVIGTKRKLGEMAANHAAVSSIAGSSSSSSSIPSSAATQVPAFNIASISSGSSPAKQIFSNCTVYINGNTALSGISDVELKRLLTAHGAKVSYHLARRQVTHVILTDPSAPSLLASSQSQPPFTSTPPSSVGTSSTTSASTSSTSVGQTSVSKATITSSGPAILASRKVELEMKGRVRSKIHYVSVDWALASMKNGRRLAETKFPVAPLREARQGTLAGCKSVKSAATQLSLVDMMKKQ</sequence>
<dbReference type="EMBL" id="JAVHNQ010000002">
    <property type="protein sequence ID" value="KAK6355079.1"/>
    <property type="molecule type" value="Genomic_DNA"/>
</dbReference>
<feature type="domain" description="BRCT" evidence="2">
    <location>
        <begin position="121"/>
        <end position="273"/>
    </location>
</feature>
<reference evidence="3 4" key="1">
    <citation type="submission" date="2019-10" db="EMBL/GenBank/DDBJ databases">
        <authorList>
            <person name="Palmer J.M."/>
        </authorList>
    </citation>
    <scope>NUCLEOTIDE SEQUENCE [LARGE SCALE GENOMIC DNA]</scope>
    <source>
        <strain evidence="3 4">TWF696</strain>
    </source>
</reference>
<dbReference type="PROSITE" id="PS50172">
    <property type="entry name" value="BRCT"/>
    <property type="match status" value="1"/>
</dbReference>
<evidence type="ECO:0000259" key="2">
    <source>
        <dbReference type="PROSITE" id="PS50172"/>
    </source>
</evidence>
<dbReference type="Pfam" id="PF00533">
    <property type="entry name" value="BRCT"/>
    <property type="match status" value="1"/>
</dbReference>
<dbReference type="SMART" id="SM00292">
    <property type="entry name" value="BRCT"/>
    <property type="match status" value="1"/>
</dbReference>
<keyword evidence="4" id="KW-1185">Reference proteome</keyword>
<dbReference type="Proteomes" id="UP001375240">
    <property type="component" value="Unassembled WGS sequence"/>
</dbReference>
<evidence type="ECO:0000313" key="4">
    <source>
        <dbReference type="Proteomes" id="UP001375240"/>
    </source>
</evidence>
<feature type="region of interest" description="Disordered" evidence="1">
    <location>
        <begin position="27"/>
        <end position="52"/>
    </location>
</feature>
<dbReference type="Gene3D" id="3.40.50.10190">
    <property type="entry name" value="BRCT domain"/>
    <property type="match status" value="1"/>
</dbReference>
<comment type="caution">
    <text evidence="3">The sequence shown here is derived from an EMBL/GenBank/DDBJ whole genome shotgun (WGS) entry which is preliminary data.</text>
</comment>
<evidence type="ECO:0000256" key="1">
    <source>
        <dbReference type="SAM" id="MobiDB-lite"/>
    </source>
</evidence>
<dbReference type="InterPro" id="IPR036420">
    <property type="entry name" value="BRCT_dom_sf"/>
</dbReference>
<organism evidence="3 4">
    <name type="scientific">Orbilia brochopaga</name>
    <dbReference type="NCBI Taxonomy" id="3140254"/>
    <lineage>
        <taxon>Eukaryota</taxon>
        <taxon>Fungi</taxon>
        <taxon>Dikarya</taxon>
        <taxon>Ascomycota</taxon>
        <taxon>Pezizomycotina</taxon>
        <taxon>Orbiliomycetes</taxon>
        <taxon>Orbiliales</taxon>
        <taxon>Orbiliaceae</taxon>
        <taxon>Orbilia</taxon>
    </lineage>
</organism>
<gene>
    <name evidence="3" type="ORF">TWF696_004203</name>
</gene>
<dbReference type="SUPFAM" id="SSF52113">
    <property type="entry name" value="BRCT domain"/>
    <property type="match status" value="1"/>
</dbReference>